<sequence length="118" mass="13162">MTDKVEQLIQEKNLTAPRITPEHIDSVIVDETYTVLPSGKVMVCELILKNGFSVRGESSCVSIENFDRDIGILVSRRNAVDQIWQLEGYLLQQRLHEEAEANDLVASLGGDDCEGCKI</sequence>
<dbReference type="Pfam" id="PF13876">
    <property type="entry name" value="Phage_gp49_66"/>
    <property type="match status" value="1"/>
</dbReference>
<evidence type="ECO:0000313" key="2">
    <source>
        <dbReference type="Proteomes" id="UP000008893"/>
    </source>
</evidence>
<dbReference type="KEGG" id="vg:14013736"/>
<dbReference type="Proteomes" id="UP000008893">
    <property type="component" value="Segment"/>
</dbReference>
<proteinExistence type="predicted"/>
<name>G0YQE0_9CAUD</name>
<keyword evidence="2" id="KW-1185">Reference proteome</keyword>
<dbReference type="GeneID" id="14013736"/>
<accession>G0YQE0</accession>
<dbReference type="OrthoDB" id="20098at10239"/>
<dbReference type="InterPro" id="IPR025915">
    <property type="entry name" value="Phage_gp49_66"/>
</dbReference>
<protein>
    <submittedName>
        <fullName evidence="1">Gp048</fullName>
    </submittedName>
</protein>
<dbReference type="RefSeq" id="YP_007005784.1">
    <property type="nucleotide sequence ID" value="NC_019514.1"/>
</dbReference>
<reference evidence="1 2" key="1">
    <citation type="journal article" date="2011" name="Appl. Environ. Microbiol.">
        <title>Novel Virulent and Broad-Host-Range Erwinia amylovora Bacteriophages Reveal a High Degree of Mosaicism and a Relationship to Enterobacteriaceae Phages.</title>
        <authorList>
            <person name="Born Y."/>
            <person name="Fieseler L."/>
            <person name="Marazzi J."/>
            <person name="Lurz R."/>
            <person name="Duffy B."/>
            <person name="Loessner M.J."/>
        </authorList>
    </citation>
    <scope>NUCLEOTIDE SEQUENCE [LARGE SCALE GENOMIC DNA]</scope>
</reference>
<dbReference type="EMBL" id="HQ728266">
    <property type="protein sequence ID" value="AEJ81567.1"/>
    <property type="molecule type" value="Genomic_DNA"/>
</dbReference>
<organism evidence="1 2">
    <name type="scientific">Erwinia phage vB_EamP-S6</name>
    <dbReference type="NCBI Taxonomy" id="1051675"/>
    <lineage>
        <taxon>Viruses</taxon>
        <taxon>Duplodnaviria</taxon>
        <taxon>Heunggongvirae</taxon>
        <taxon>Uroviricota</taxon>
        <taxon>Caudoviricetes</taxon>
        <taxon>Schitoviridae</taxon>
        <taxon>Waedenswilvirus</taxon>
        <taxon>Waedenswilvirus S6</taxon>
    </lineage>
</organism>
<evidence type="ECO:0000313" key="1">
    <source>
        <dbReference type="EMBL" id="AEJ81567.1"/>
    </source>
</evidence>